<dbReference type="InterPro" id="IPR044847">
    <property type="entry name" value="KAN_fam"/>
</dbReference>
<accession>A0ABD3JD20</accession>
<dbReference type="InterPro" id="IPR006447">
    <property type="entry name" value="Myb_dom_plants"/>
</dbReference>
<comment type="subcellular location">
    <subcellularLocation>
        <location evidence="1">Nucleus</location>
    </subcellularLocation>
</comment>
<feature type="compositionally biased region" description="Polar residues" evidence="5">
    <location>
        <begin position="359"/>
        <end position="397"/>
    </location>
</feature>
<evidence type="ECO:0000256" key="3">
    <source>
        <dbReference type="ARBA" id="ARBA00023163"/>
    </source>
</evidence>
<evidence type="ECO:0000256" key="5">
    <source>
        <dbReference type="SAM" id="MobiDB-lite"/>
    </source>
</evidence>
<dbReference type="SUPFAM" id="SSF46689">
    <property type="entry name" value="Homeodomain-like"/>
    <property type="match status" value="1"/>
</dbReference>
<evidence type="ECO:0000313" key="6">
    <source>
        <dbReference type="EMBL" id="KAL3724858.1"/>
    </source>
</evidence>
<dbReference type="NCBIfam" id="TIGR01557">
    <property type="entry name" value="myb_SHAQKYF"/>
    <property type="match status" value="1"/>
</dbReference>
<dbReference type="GO" id="GO:0005634">
    <property type="term" value="C:nucleus"/>
    <property type="evidence" value="ECO:0007669"/>
    <property type="project" value="UniProtKB-SubCell"/>
</dbReference>
<name>A0ABD3JD20_EUCGL</name>
<keyword evidence="2" id="KW-0805">Transcription regulation</keyword>
<keyword evidence="4" id="KW-0539">Nucleus</keyword>
<evidence type="ECO:0000313" key="7">
    <source>
        <dbReference type="Proteomes" id="UP001634007"/>
    </source>
</evidence>
<evidence type="ECO:0000256" key="1">
    <source>
        <dbReference type="ARBA" id="ARBA00004123"/>
    </source>
</evidence>
<feature type="region of interest" description="Disordered" evidence="5">
    <location>
        <begin position="1"/>
        <end position="41"/>
    </location>
</feature>
<dbReference type="EMBL" id="JBJKBG010000008">
    <property type="protein sequence ID" value="KAL3724858.1"/>
    <property type="molecule type" value="Genomic_DNA"/>
</dbReference>
<dbReference type="InterPro" id="IPR009057">
    <property type="entry name" value="Homeodomain-like_sf"/>
</dbReference>
<protein>
    <submittedName>
        <fullName evidence="6">Uncharacterized protein</fullName>
    </submittedName>
</protein>
<proteinExistence type="predicted"/>
<keyword evidence="3" id="KW-0804">Transcription</keyword>
<feature type="region of interest" description="Disordered" evidence="5">
    <location>
        <begin position="342"/>
        <end position="418"/>
    </location>
</feature>
<sequence length="454" mass="50234">MEEESSFPDLSLHISPPNSAPSSICGGGNNEGDSNSSFDIWRRGAEDDDDYHYALKSHSDSSVLKADAAADTRLSLSNLPAAAVAASNPLEAESPWRRSMMDTHNGDHQVEDYFKRRHAIGNGSLGHISSGMSLLGVSDKLRPIKGIPVYNTGACNNYFQFPLQADRDFPRDVMTTRDSNPKLSYNFPRPSNIMMSMNNSSSSPSNYVEPMYVLNSGGGGGSRFNGITMDNLNHNFKSRQMMMQYLHQHHQYGSSGESNGLVSRFRFVPKLQSNKRNMRAPRMRWTSSLHARFVHAVGLLGGHERATPKSVLELMDVKDLTLAHVKSHLQMYRTVKNTDKAAASSDGSADEDFLPPLKTFQQNGNQRADGSNLSVSTGHNMWTNSSSKGEWPQSTNSRDVDGTARPETISSHHNAEVEYMGQQRDCTRSGLNMNTPSLEFSLGRSDWRGNVYDS</sequence>
<evidence type="ECO:0000256" key="4">
    <source>
        <dbReference type="ARBA" id="ARBA00023242"/>
    </source>
</evidence>
<reference evidence="6 7" key="1">
    <citation type="submission" date="2024-11" db="EMBL/GenBank/DDBJ databases">
        <title>Chromosome-level genome assembly of Eucalyptus globulus Labill. provides insights into its genome evolution.</title>
        <authorList>
            <person name="Li X."/>
        </authorList>
    </citation>
    <scope>NUCLEOTIDE SEQUENCE [LARGE SCALE GENOMIC DNA]</scope>
    <source>
        <strain evidence="6">CL2024</strain>
        <tissue evidence="6">Fresh tender leaves</tissue>
    </source>
</reference>
<dbReference type="PANTHER" id="PTHR31496">
    <property type="entry name" value="TRANSCRIPTION FACTOR KAN2-RELATED"/>
    <property type="match status" value="1"/>
</dbReference>
<comment type="caution">
    <text evidence="6">The sequence shown here is derived from an EMBL/GenBank/DDBJ whole genome shotgun (WGS) entry which is preliminary data.</text>
</comment>
<keyword evidence="7" id="KW-1185">Reference proteome</keyword>
<organism evidence="6 7">
    <name type="scientific">Eucalyptus globulus</name>
    <name type="common">Tasmanian blue gum</name>
    <dbReference type="NCBI Taxonomy" id="34317"/>
    <lineage>
        <taxon>Eukaryota</taxon>
        <taxon>Viridiplantae</taxon>
        <taxon>Streptophyta</taxon>
        <taxon>Embryophyta</taxon>
        <taxon>Tracheophyta</taxon>
        <taxon>Spermatophyta</taxon>
        <taxon>Magnoliopsida</taxon>
        <taxon>eudicotyledons</taxon>
        <taxon>Gunneridae</taxon>
        <taxon>Pentapetalae</taxon>
        <taxon>rosids</taxon>
        <taxon>malvids</taxon>
        <taxon>Myrtales</taxon>
        <taxon>Myrtaceae</taxon>
        <taxon>Myrtoideae</taxon>
        <taxon>Eucalypteae</taxon>
        <taxon>Eucalyptus</taxon>
    </lineage>
</organism>
<evidence type="ECO:0000256" key="2">
    <source>
        <dbReference type="ARBA" id="ARBA00023015"/>
    </source>
</evidence>
<dbReference type="FunFam" id="1.10.10.60:FF:000002">
    <property type="entry name" value="Myb family transcription factor"/>
    <property type="match status" value="1"/>
</dbReference>
<dbReference type="AlphaFoldDB" id="A0ABD3JD20"/>
<dbReference type="Gene3D" id="1.10.10.60">
    <property type="entry name" value="Homeodomain-like"/>
    <property type="match status" value="1"/>
</dbReference>
<dbReference type="Proteomes" id="UP001634007">
    <property type="component" value="Unassembled WGS sequence"/>
</dbReference>
<gene>
    <name evidence="6" type="ORF">ACJRO7_029947</name>
</gene>
<dbReference type="PANTHER" id="PTHR31496:SF53">
    <property type="entry name" value="MYB-LIKE DOMAIN-CONTAINING PROTEIN"/>
    <property type="match status" value="1"/>
</dbReference>